<dbReference type="PROSITE" id="PS51736">
    <property type="entry name" value="RECOMBINASES_3"/>
    <property type="match status" value="1"/>
</dbReference>
<evidence type="ECO:0000313" key="8">
    <source>
        <dbReference type="Proteomes" id="UP000197068"/>
    </source>
</evidence>
<sequence>MKLGYIRVSTIEQNTARQLDGIELDKRFEDKCSGSNSDRPALNQLKDYAREGDTVLVHDISRLARNIEDLINLIKFFNDKHVTIQFVKENLIFSHDLSNPINNLMLTLLGAVYQFEREMILERQKEGIAQAKLAGKYKGKPNTINRQAVWALLDQDLSIRKVAKELGISPVSVQKIKFER</sequence>
<dbReference type="InterPro" id="IPR006118">
    <property type="entry name" value="Recombinase_CS"/>
</dbReference>
<evidence type="ECO:0000313" key="7">
    <source>
        <dbReference type="EMBL" id="GAW97628.1"/>
    </source>
</evidence>
<dbReference type="CDD" id="cd03768">
    <property type="entry name" value="SR_ResInv"/>
    <property type="match status" value="1"/>
</dbReference>
<gene>
    <name evidence="7" type="ORF">MTCD1_03266</name>
</gene>
<feature type="active site" description="O-(5'-phospho-DNA)-serine intermediate" evidence="5">
    <location>
        <position position="9"/>
    </location>
</feature>
<evidence type="ECO:0000256" key="1">
    <source>
        <dbReference type="ARBA" id="ARBA00009913"/>
    </source>
</evidence>
<dbReference type="RefSeq" id="WP_057180710.1">
    <property type="nucleotide sequence ID" value="NZ_BDQM01000039.1"/>
</dbReference>
<dbReference type="Proteomes" id="UP000197068">
    <property type="component" value="Unassembled WGS sequence"/>
</dbReference>
<dbReference type="Pfam" id="PF00239">
    <property type="entry name" value="Resolvase"/>
    <property type="match status" value="1"/>
</dbReference>
<protein>
    <submittedName>
        <fullName evidence="7">Transposase</fullName>
    </submittedName>
</protein>
<proteinExistence type="inferred from homology"/>
<reference evidence="7 8" key="1">
    <citation type="submission" date="2017-06" db="EMBL/GenBank/DDBJ databases">
        <title>Whole Genome Sequences of Colwellia marinimaniae MTCD1.</title>
        <authorList>
            <person name="Kusumoto H."/>
            <person name="Inoue M."/>
            <person name="Tanikawa K."/>
            <person name="Maeji H."/>
            <person name="Cameron J.H."/>
            <person name="Bartlett D.H."/>
        </authorList>
    </citation>
    <scope>NUCLEOTIDE SEQUENCE [LARGE SCALE GENOMIC DNA]</scope>
    <source>
        <strain evidence="7 8">MTCD1</strain>
    </source>
</reference>
<comment type="caution">
    <text evidence="7">The sequence shown here is derived from an EMBL/GenBank/DDBJ whole genome shotgun (WGS) entry which is preliminary data.</text>
</comment>
<dbReference type="EMBL" id="BDQM01000039">
    <property type="protein sequence ID" value="GAW97628.1"/>
    <property type="molecule type" value="Genomic_DNA"/>
</dbReference>
<evidence type="ECO:0000256" key="4">
    <source>
        <dbReference type="ARBA" id="ARBA00023172"/>
    </source>
</evidence>
<organism evidence="7 8">
    <name type="scientific">Colwellia marinimaniae</name>
    <dbReference type="NCBI Taxonomy" id="1513592"/>
    <lineage>
        <taxon>Bacteria</taxon>
        <taxon>Pseudomonadati</taxon>
        <taxon>Pseudomonadota</taxon>
        <taxon>Gammaproteobacteria</taxon>
        <taxon>Alteromonadales</taxon>
        <taxon>Colwelliaceae</taxon>
        <taxon>Colwellia</taxon>
    </lineage>
</organism>
<name>A0ABQ0MZ27_9GAMM</name>
<dbReference type="PANTHER" id="PTHR30461:SF26">
    <property type="entry name" value="RESOLVASE HOMOLOG YNEB"/>
    <property type="match status" value="1"/>
</dbReference>
<evidence type="ECO:0000256" key="5">
    <source>
        <dbReference type="PROSITE-ProRule" id="PRU10137"/>
    </source>
</evidence>
<keyword evidence="3" id="KW-0238">DNA-binding</keyword>
<evidence type="ECO:0000256" key="2">
    <source>
        <dbReference type="ARBA" id="ARBA00022908"/>
    </source>
</evidence>
<dbReference type="InterPro" id="IPR050639">
    <property type="entry name" value="SSR_resolvase"/>
</dbReference>
<keyword evidence="8" id="KW-1185">Reference proteome</keyword>
<evidence type="ECO:0000256" key="3">
    <source>
        <dbReference type="ARBA" id="ARBA00023125"/>
    </source>
</evidence>
<dbReference type="PROSITE" id="PS00397">
    <property type="entry name" value="RECOMBINASES_1"/>
    <property type="match status" value="1"/>
</dbReference>
<evidence type="ECO:0000259" key="6">
    <source>
        <dbReference type="PROSITE" id="PS51736"/>
    </source>
</evidence>
<accession>A0ABQ0MZ27</accession>
<comment type="similarity">
    <text evidence="1">Belongs to the site-specific recombinase resolvase family.</text>
</comment>
<dbReference type="SMART" id="SM00857">
    <property type="entry name" value="Resolvase"/>
    <property type="match status" value="1"/>
</dbReference>
<keyword evidence="2" id="KW-0229">DNA integration</keyword>
<keyword evidence="4" id="KW-0233">DNA recombination</keyword>
<dbReference type="PANTHER" id="PTHR30461">
    <property type="entry name" value="DNA-INVERTASE FROM LAMBDOID PROPHAGE"/>
    <property type="match status" value="1"/>
</dbReference>
<dbReference type="InterPro" id="IPR006119">
    <property type="entry name" value="Resolv_N"/>
</dbReference>
<dbReference type="Gene3D" id="3.40.50.1390">
    <property type="entry name" value="Resolvase, N-terminal catalytic domain"/>
    <property type="match status" value="1"/>
</dbReference>
<dbReference type="SUPFAM" id="SSF53041">
    <property type="entry name" value="Resolvase-like"/>
    <property type="match status" value="1"/>
</dbReference>
<feature type="domain" description="Resolvase/invertase-type recombinase catalytic" evidence="6">
    <location>
        <begin position="1"/>
        <end position="135"/>
    </location>
</feature>
<dbReference type="InterPro" id="IPR036162">
    <property type="entry name" value="Resolvase-like_N_sf"/>
</dbReference>